<dbReference type="Gene3D" id="3.40.50.720">
    <property type="entry name" value="NAD(P)-binding Rossmann-like Domain"/>
    <property type="match status" value="1"/>
</dbReference>
<accession>A0A1Q8RGH7</accession>
<dbReference type="AlphaFoldDB" id="A0A1Q8RGH7"/>
<dbReference type="Proteomes" id="UP000186583">
    <property type="component" value="Unassembled WGS sequence"/>
</dbReference>
<evidence type="ECO:0000259" key="3">
    <source>
        <dbReference type="Pfam" id="PF05368"/>
    </source>
</evidence>
<organism evidence="4 5">
    <name type="scientific">Colletotrichum chlorophyti</name>
    <dbReference type="NCBI Taxonomy" id="708187"/>
    <lineage>
        <taxon>Eukaryota</taxon>
        <taxon>Fungi</taxon>
        <taxon>Dikarya</taxon>
        <taxon>Ascomycota</taxon>
        <taxon>Pezizomycotina</taxon>
        <taxon>Sordariomycetes</taxon>
        <taxon>Hypocreomycetidae</taxon>
        <taxon>Glomerellales</taxon>
        <taxon>Glomerellaceae</taxon>
        <taxon>Colletotrichum</taxon>
    </lineage>
</organism>
<keyword evidence="5" id="KW-1185">Reference proteome</keyword>
<evidence type="ECO:0000256" key="2">
    <source>
        <dbReference type="ARBA" id="ARBA00023002"/>
    </source>
</evidence>
<comment type="caution">
    <text evidence="4">The sequence shown here is derived from an EMBL/GenBank/DDBJ whole genome shotgun (WGS) entry which is preliminary data.</text>
</comment>
<gene>
    <name evidence="4" type="ORF">CCHL11_03048</name>
</gene>
<keyword evidence="1" id="KW-0521">NADP</keyword>
<evidence type="ECO:0000313" key="5">
    <source>
        <dbReference type="Proteomes" id="UP000186583"/>
    </source>
</evidence>
<dbReference type="PANTHER" id="PTHR47706">
    <property type="entry name" value="NMRA-LIKE FAMILY PROTEIN"/>
    <property type="match status" value="1"/>
</dbReference>
<reference evidence="4 5" key="1">
    <citation type="submission" date="2016-11" db="EMBL/GenBank/DDBJ databases">
        <title>Draft Genome Assembly of Colletotrichum chlorophyti a pathogen of herbaceous plants.</title>
        <authorList>
            <person name="Gan P."/>
            <person name="Narusaka M."/>
            <person name="Tsushima A."/>
            <person name="Narusaka Y."/>
            <person name="Takano Y."/>
            <person name="Shirasu K."/>
        </authorList>
    </citation>
    <scope>NUCLEOTIDE SEQUENCE [LARGE SCALE GENOMIC DNA]</scope>
    <source>
        <strain evidence="4 5">NTL11</strain>
    </source>
</reference>
<dbReference type="OrthoDB" id="5283654at2759"/>
<protein>
    <submittedName>
        <fullName evidence="4">Isoflavone reductase-like protein A622-like protein 1</fullName>
    </submittedName>
</protein>
<dbReference type="PANTHER" id="PTHR47706:SF9">
    <property type="entry name" value="NMRA-LIKE DOMAIN-CONTAINING PROTEIN-RELATED"/>
    <property type="match status" value="1"/>
</dbReference>
<dbReference type="Pfam" id="PF05368">
    <property type="entry name" value="NmrA"/>
    <property type="match status" value="1"/>
</dbReference>
<dbReference type="InterPro" id="IPR036291">
    <property type="entry name" value="NAD(P)-bd_dom_sf"/>
</dbReference>
<dbReference type="SUPFAM" id="SSF51735">
    <property type="entry name" value="NAD(P)-binding Rossmann-fold domains"/>
    <property type="match status" value="1"/>
</dbReference>
<evidence type="ECO:0000256" key="1">
    <source>
        <dbReference type="ARBA" id="ARBA00022857"/>
    </source>
</evidence>
<feature type="domain" description="NmrA-like" evidence="3">
    <location>
        <begin position="3"/>
        <end position="222"/>
    </location>
</feature>
<dbReference type="STRING" id="708187.A0A1Q8RGH7"/>
<dbReference type="InterPro" id="IPR051609">
    <property type="entry name" value="NmrA/Isoflavone_reductase-like"/>
</dbReference>
<keyword evidence="2" id="KW-0560">Oxidoreductase</keyword>
<dbReference type="EMBL" id="MPGH01000204">
    <property type="protein sequence ID" value="OLN83452.1"/>
    <property type="molecule type" value="Genomic_DNA"/>
</dbReference>
<dbReference type="InterPro" id="IPR008030">
    <property type="entry name" value="NmrA-like"/>
</dbReference>
<sequence>MSTNRIAVYGHRGWAGSRIVDGLIASGAPITVLYRPGSDVSRFPESVSKIEVDVADEESLIRALEDADIVISLVGHDGIETQHDFIKAIPKTNVKLFSPSKLAAAYDEQGLRIPLNKAKKEVEQLAKATGVPTTVVQLGNFAEFALNTPAMGVDVSGNRLVHSGNSSEERLNLCTRKYVAAAYASIFPSTPIALLGNRVITISELTPTGNDVAAALQAKYGVAPKITVHSMEKVNAEVEEGLKVGSPFTLSWYCRKIWGTGQVSRMVGNDVWDVKGYEKATLRDLIVDSKLDTYRELPPEFTKYLLDTFQ</sequence>
<evidence type="ECO:0000313" key="4">
    <source>
        <dbReference type="EMBL" id="OLN83452.1"/>
    </source>
</evidence>
<proteinExistence type="predicted"/>
<name>A0A1Q8RGH7_9PEZI</name>
<dbReference type="GO" id="GO:0016491">
    <property type="term" value="F:oxidoreductase activity"/>
    <property type="evidence" value="ECO:0007669"/>
    <property type="project" value="UniProtKB-KW"/>
</dbReference>